<evidence type="ECO:0000256" key="4">
    <source>
        <dbReference type="ARBA" id="ARBA00012355"/>
    </source>
</evidence>
<dbReference type="InterPro" id="IPR000182">
    <property type="entry name" value="GNAT_dom"/>
</dbReference>
<evidence type="ECO:0000313" key="12">
    <source>
        <dbReference type="Proteomes" id="UP000886842"/>
    </source>
</evidence>
<dbReference type="Pfam" id="PF00583">
    <property type="entry name" value="Acetyltransf_1"/>
    <property type="match status" value="1"/>
</dbReference>
<evidence type="ECO:0000256" key="7">
    <source>
        <dbReference type="ARBA" id="ARBA00023315"/>
    </source>
</evidence>
<reference evidence="11" key="1">
    <citation type="submission" date="2020-10" db="EMBL/GenBank/DDBJ databases">
        <authorList>
            <person name="Gilroy R."/>
        </authorList>
    </citation>
    <scope>NUCLEOTIDE SEQUENCE</scope>
    <source>
        <strain evidence="11">ChiGjej1B1-24693</strain>
    </source>
</reference>
<evidence type="ECO:0000256" key="6">
    <source>
        <dbReference type="ARBA" id="ARBA00022679"/>
    </source>
</evidence>
<dbReference type="PANTHER" id="PTHR43072">
    <property type="entry name" value="N-ACETYLTRANSFERASE"/>
    <property type="match status" value="1"/>
</dbReference>
<accession>A0A9D1GVA6</accession>
<evidence type="ECO:0000313" key="11">
    <source>
        <dbReference type="EMBL" id="HIT74151.1"/>
    </source>
</evidence>
<evidence type="ECO:0000256" key="1">
    <source>
        <dbReference type="ARBA" id="ARBA00003741"/>
    </source>
</evidence>
<dbReference type="PROSITE" id="PS51186">
    <property type="entry name" value="GNAT"/>
    <property type="match status" value="1"/>
</dbReference>
<organism evidence="11 12">
    <name type="scientific">Candidatus Avipropionibacterium avicola</name>
    <dbReference type="NCBI Taxonomy" id="2840701"/>
    <lineage>
        <taxon>Bacteria</taxon>
        <taxon>Bacillati</taxon>
        <taxon>Actinomycetota</taxon>
        <taxon>Actinomycetes</taxon>
        <taxon>Propionibacteriales</taxon>
        <taxon>Propionibacteriaceae</taxon>
        <taxon>Propionibacteriaceae incertae sedis</taxon>
        <taxon>Candidatus Avipropionibacterium</taxon>
    </lineage>
</organism>
<sequence length="178" mass="19722">MTSTRQTTLPTEDIRTQITFRPPALTDGAAMWRVARDSARLDLNSPYAYTLWARDFADTTVVAEVDGEVVGFVTGYRRPTEPETVMVWQVAVDDNFRGHGIARRMLDELVARTGTTTVETTITDDNQASQALFTSFSDHHGADHEVTPLFTSVHFPADAPAEPELLHRISGISAQPVY</sequence>
<keyword evidence="7 9" id="KW-0012">Acyltransferase</keyword>
<comment type="similarity">
    <text evidence="3 9">Belongs to the acetyltransferase family. EctA subfamily.</text>
</comment>
<comment type="function">
    <text evidence="1 9">Catalyzes the acetylation of L-2,4-diaminobutyrate (DABA) to gamma-N-acetyl-alpha,gamma-diaminobutyric acid (ADABA) with acetyl coenzyme A.</text>
</comment>
<dbReference type="AlphaFoldDB" id="A0A9D1GVA6"/>
<dbReference type="SUPFAM" id="SSF55729">
    <property type="entry name" value="Acyl-CoA N-acyltransferases (Nat)"/>
    <property type="match status" value="1"/>
</dbReference>
<evidence type="ECO:0000256" key="8">
    <source>
        <dbReference type="ARBA" id="ARBA00048924"/>
    </source>
</evidence>
<evidence type="ECO:0000256" key="9">
    <source>
        <dbReference type="RuleBase" id="RU365045"/>
    </source>
</evidence>
<dbReference type="InterPro" id="IPR012772">
    <property type="entry name" value="Ectoine_EctA"/>
</dbReference>
<evidence type="ECO:0000256" key="3">
    <source>
        <dbReference type="ARBA" id="ARBA00010712"/>
    </source>
</evidence>
<dbReference type="GO" id="GO:0033816">
    <property type="term" value="F:diaminobutyrate acetyltransferase activity"/>
    <property type="evidence" value="ECO:0007669"/>
    <property type="project" value="UniProtKB-EC"/>
</dbReference>
<protein>
    <recommendedName>
        <fullName evidence="5 9">L-2,4-diaminobutyric acid acetyltransferase</fullName>
        <shortName evidence="9">DABA acetyltransferase</shortName>
        <ecNumber evidence="4 9">2.3.1.178</ecNumber>
    </recommendedName>
</protein>
<name>A0A9D1GVA6_9ACTN</name>
<comment type="pathway">
    <text evidence="2 9">Amine and polyamine biosynthesis; ectoine biosynthesis; L-ectoine from L-aspartate 4-semialdehyde: step 2/3.</text>
</comment>
<comment type="caution">
    <text evidence="11">The sequence shown here is derived from an EMBL/GenBank/DDBJ whole genome shotgun (WGS) entry which is preliminary data.</text>
</comment>
<dbReference type="InterPro" id="IPR016181">
    <property type="entry name" value="Acyl_CoA_acyltransferase"/>
</dbReference>
<dbReference type="PANTHER" id="PTHR43072:SF60">
    <property type="entry name" value="L-2,4-DIAMINOBUTYRIC ACID ACETYLTRANSFERASE"/>
    <property type="match status" value="1"/>
</dbReference>
<gene>
    <name evidence="9 11" type="primary">ectA</name>
    <name evidence="11" type="ORF">IAA98_01025</name>
</gene>
<dbReference type="CDD" id="cd04301">
    <property type="entry name" value="NAT_SF"/>
    <property type="match status" value="1"/>
</dbReference>
<feature type="domain" description="N-acetyltransferase" evidence="10">
    <location>
        <begin position="18"/>
        <end position="162"/>
    </location>
</feature>
<dbReference type="GO" id="GO:0019491">
    <property type="term" value="P:ectoine biosynthetic process"/>
    <property type="evidence" value="ECO:0007669"/>
    <property type="project" value="InterPro"/>
</dbReference>
<proteinExistence type="inferred from homology"/>
<dbReference type="Gene3D" id="3.40.630.30">
    <property type="match status" value="1"/>
</dbReference>
<dbReference type="Proteomes" id="UP000886842">
    <property type="component" value="Unassembled WGS sequence"/>
</dbReference>
<dbReference type="NCBIfam" id="TIGR02406">
    <property type="entry name" value="ectoine_EctA"/>
    <property type="match status" value="1"/>
</dbReference>
<dbReference type="EMBL" id="DVLP01000032">
    <property type="protein sequence ID" value="HIT74151.1"/>
    <property type="molecule type" value="Genomic_DNA"/>
</dbReference>
<evidence type="ECO:0000256" key="5">
    <source>
        <dbReference type="ARBA" id="ARBA00017935"/>
    </source>
</evidence>
<reference evidence="11" key="2">
    <citation type="journal article" date="2021" name="PeerJ">
        <title>Extensive microbial diversity within the chicken gut microbiome revealed by metagenomics and culture.</title>
        <authorList>
            <person name="Gilroy R."/>
            <person name="Ravi A."/>
            <person name="Getino M."/>
            <person name="Pursley I."/>
            <person name="Horton D.L."/>
            <person name="Alikhan N.F."/>
            <person name="Baker D."/>
            <person name="Gharbi K."/>
            <person name="Hall N."/>
            <person name="Watson M."/>
            <person name="Adriaenssens E.M."/>
            <person name="Foster-Nyarko E."/>
            <person name="Jarju S."/>
            <person name="Secka A."/>
            <person name="Antonio M."/>
            <person name="Oren A."/>
            <person name="Chaudhuri R.R."/>
            <person name="La Ragione R."/>
            <person name="Hildebrand F."/>
            <person name="Pallen M.J."/>
        </authorList>
    </citation>
    <scope>NUCLEOTIDE SEQUENCE</scope>
    <source>
        <strain evidence="11">ChiGjej1B1-24693</strain>
    </source>
</reference>
<dbReference type="EC" id="2.3.1.178" evidence="4 9"/>
<evidence type="ECO:0000256" key="2">
    <source>
        <dbReference type="ARBA" id="ARBA00004978"/>
    </source>
</evidence>
<evidence type="ECO:0000259" key="10">
    <source>
        <dbReference type="PROSITE" id="PS51186"/>
    </source>
</evidence>
<keyword evidence="6 9" id="KW-0808">Transferase</keyword>
<comment type="catalytic activity">
    <reaction evidence="8 9">
        <text>L-2,4-diaminobutanoate + acetyl-CoA = (2S)-4-acetamido-2-aminobutanoate + CoA + H(+)</text>
        <dbReference type="Rhea" id="RHEA:16901"/>
        <dbReference type="ChEBI" id="CHEBI:15378"/>
        <dbReference type="ChEBI" id="CHEBI:57287"/>
        <dbReference type="ChEBI" id="CHEBI:57288"/>
        <dbReference type="ChEBI" id="CHEBI:58761"/>
        <dbReference type="ChEBI" id="CHEBI:58929"/>
        <dbReference type="EC" id="2.3.1.178"/>
    </reaction>
</comment>